<accession>A0A3N4Z1I8</accession>
<evidence type="ECO:0000256" key="1">
    <source>
        <dbReference type="SAM" id="MobiDB-lite"/>
    </source>
</evidence>
<gene>
    <name evidence="2" type="ORF">EDD32_0088</name>
</gene>
<dbReference type="Proteomes" id="UP000280726">
    <property type="component" value="Unassembled WGS sequence"/>
</dbReference>
<evidence type="ECO:0000313" key="2">
    <source>
        <dbReference type="EMBL" id="RPF25684.1"/>
    </source>
</evidence>
<evidence type="ECO:0000313" key="3">
    <source>
        <dbReference type="Proteomes" id="UP000280726"/>
    </source>
</evidence>
<dbReference type="AlphaFoldDB" id="A0A3N4Z1I8"/>
<protein>
    <submittedName>
        <fullName evidence="2">Uncharacterized protein</fullName>
    </submittedName>
</protein>
<proteinExistence type="predicted"/>
<name>A0A3N4Z1I8_9MICO</name>
<feature type="region of interest" description="Disordered" evidence="1">
    <location>
        <begin position="189"/>
        <end position="233"/>
    </location>
</feature>
<dbReference type="SUPFAM" id="SSF81301">
    <property type="entry name" value="Nucleotidyltransferase"/>
    <property type="match status" value="1"/>
</dbReference>
<dbReference type="InterPro" id="IPR043519">
    <property type="entry name" value="NT_sf"/>
</dbReference>
<dbReference type="Gene3D" id="3.30.460.40">
    <property type="match status" value="1"/>
</dbReference>
<comment type="caution">
    <text evidence="2">The sequence shown here is derived from an EMBL/GenBank/DDBJ whole genome shotgun (WGS) entry which is preliminary data.</text>
</comment>
<keyword evidence="3" id="KW-1185">Reference proteome</keyword>
<dbReference type="EMBL" id="RKRA01000001">
    <property type="protein sequence ID" value="RPF25684.1"/>
    <property type="molecule type" value="Genomic_DNA"/>
</dbReference>
<organism evidence="2 3">
    <name type="scientific">Georgenia muralis</name>
    <dbReference type="NCBI Taxonomy" id="154117"/>
    <lineage>
        <taxon>Bacteria</taxon>
        <taxon>Bacillati</taxon>
        <taxon>Actinomycetota</taxon>
        <taxon>Actinomycetes</taxon>
        <taxon>Micrococcales</taxon>
        <taxon>Bogoriellaceae</taxon>
        <taxon>Georgenia</taxon>
    </lineage>
</organism>
<reference evidence="2 3" key="1">
    <citation type="submission" date="2018-11" db="EMBL/GenBank/DDBJ databases">
        <title>Sequencing the genomes of 1000 actinobacteria strains.</title>
        <authorList>
            <person name="Klenk H.-P."/>
        </authorList>
    </citation>
    <scope>NUCLEOTIDE SEQUENCE [LARGE SCALE GENOMIC DNA]</scope>
    <source>
        <strain evidence="2 3">DSM 14418</strain>
    </source>
</reference>
<dbReference type="RefSeq" id="WP_211338677.1">
    <property type="nucleotide sequence ID" value="NZ_RKRA01000001.1"/>
</dbReference>
<sequence>MDDHDRAELHEGMRIVGSALSAAQIPFALAGGFAAWVHGAPESDHDADFVVREHDVEKARAVLEETEGLRVEDPVENWLFKAHHGGALVDLIFRLGGTAVTEEMLERTDSFDVFGVPMPVLRATDVVAEKMRVLTEQRCNFSDLLPVVRALREQVEWAEVAGRVAGNPYAEAFLFLLQRLAVAPAGTGDALRGPADEPGGSAAVSPDRPDGSAEGAPVHRGGVSAAAATPASR</sequence>